<keyword evidence="1" id="KW-0175">Coiled coil</keyword>
<feature type="coiled-coil region" evidence="1">
    <location>
        <begin position="21"/>
        <end position="48"/>
    </location>
</feature>
<reference evidence="2 3" key="1">
    <citation type="submission" date="2021-01" db="EMBL/GenBank/DDBJ databases">
        <title>Isolation and description of Catonella massiliensis sp. nov., a novel Catonella species, isolated from a stable periodontitis subject.</title>
        <authorList>
            <person name="Antezack A."/>
            <person name="Boxberger M."/>
            <person name="La Scola B."/>
            <person name="Monnet-Corti V."/>
        </authorList>
    </citation>
    <scope>NUCLEOTIDE SEQUENCE [LARGE SCALE GENOMIC DNA]</scope>
    <source>
        <strain evidence="2 3">Marseille-Q4567</strain>
    </source>
</reference>
<dbReference type="RefSeq" id="WP_208429513.1">
    <property type="nucleotide sequence ID" value="NZ_JAEPRJ010000001.1"/>
</dbReference>
<dbReference type="SUPFAM" id="SSF52540">
    <property type="entry name" value="P-loop containing nucleoside triphosphate hydrolases"/>
    <property type="match status" value="1"/>
</dbReference>
<keyword evidence="3" id="KW-1185">Reference proteome</keyword>
<evidence type="ECO:0008006" key="4">
    <source>
        <dbReference type="Google" id="ProtNLM"/>
    </source>
</evidence>
<dbReference type="Proteomes" id="UP000604730">
    <property type="component" value="Unassembled WGS sequence"/>
</dbReference>
<evidence type="ECO:0000313" key="2">
    <source>
        <dbReference type="EMBL" id="MBK5898070.1"/>
    </source>
</evidence>
<comment type="caution">
    <text evidence="2">The sequence shown here is derived from an EMBL/GenBank/DDBJ whole genome shotgun (WGS) entry which is preliminary data.</text>
</comment>
<evidence type="ECO:0000256" key="1">
    <source>
        <dbReference type="SAM" id="Coils"/>
    </source>
</evidence>
<evidence type="ECO:0000313" key="3">
    <source>
        <dbReference type="Proteomes" id="UP000604730"/>
    </source>
</evidence>
<proteinExistence type="predicted"/>
<gene>
    <name evidence="2" type="ORF">JJN12_09835</name>
</gene>
<dbReference type="InterPro" id="IPR027417">
    <property type="entry name" value="P-loop_NTPase"/>
</dbReference>
<dbReference type="Gene3D" id="3.40.50.300">
    <property type="entry name" value="P-loop containing nucleotide triphosphate hydrolases"/>
    <property type="match status" value="1"/>
</dbReference>
<accession>A0ABS1J1M6</accession>
<organism evidence="2 3">
    <name type="scientific">Catonella massiliensis</name>
    <dbReference type="NCBI Taxonomy" id="2799636"/>
    <lineage>
        <taxon>Bacteria</taxon>
        <taxon>Bacillati</taxon>
        <taxon>Bacillota</taxon>
        <taxon>Clostridia</taxon>
        <taxon>Lachnospirales</taxon>
        <taxon>Lachnospiraceae</taxon>
        <taxon>Catonella</taxon>
    </lineage>
</organism>
<name>A0ABS1J1M6_9FIRM</name>
<sequence>MDIPSKIEELIKERERKLPLVSEMKGKIAQAKQVIEKLETICEEAGLDQSDKFRDLFEQNPDIAEDLRLINTKQFNGAYDEAVSLLNKLEDRFSRKEIHISFVGRARQGKSLVMQSISGLSGDIIPASDGADCTGTKSVIINKDVTEVTAEINFYNRAEYLEIVNKYMKDIFEDKNKLLSVEEISKLPVVDLRNQIDTTSAKKLALFEQLVKYIEHSEELIPLLGMKKNVPAMDIEKYVAQYSCKDKAQKYFSYLAVKVANIMCKFPCEQSGKIMLVDTIGLGDTAIDIRERMLETVGKDSDAIILMTRPDSKGQKLEQDDIDIVQSISDKMTADYTKQLLFWILNKVSSGVGKNVDGLAEIQKRIKGITEDDITADCMIIDCFDRKDVEENMLIPILNRLSTGLPITDELMINEAADQIKVLYQEYHNIADKVGKAVLATIDLDTKREFRSEINKTYNRMTNSIRNLYLSEPYGKLRKNACEVLKKAAEQKLLNIFKNIPEKEEILDYLNNGTINQHNAYERLTDRIRLNIINDFLELNVVLHELVVQMKNNIIHCLADENEGGLKYIITESVENVDEWLQELISKFNSENKYELISEALEQLLKFDLRMESFLIYRVRGNLDTIDISLSEQPPEIRGSLAEKDIIASDIVSWLEHNLETVYKNIKEDFKTLYNYPNTALWAVVKDFYDRIVYASKGDFTVERAWEYFYEDNISFIWKDKYGEYQAKKSVSQYWDELINEIRKYDNKKQFCFMSKEV</sequence>
<dbReference type="EMBL" id="JAEPRJ010000001">
    <property type="protein sequence ID" value="MBK5898070.1"/>
    <property type="molecule type" value="Genomic_DNA"/>
</dbReference>
<protein>
    <recommendedName>
        <fullName evidence="4">Dynamin family protein</fullName>
    </recommendedName>
</protein>